<dbReference type="AlphaFoldDB" id="A0A8K0CJN5"/>
<feature type="coiled-coil region" evidence="1">
    <location>
        <begin position="47"/>
        <end position="81"/>
    </location>
</feature>
<keyword evidence="1" id="KW-0175">Coiled coil</keyword>
<keyword evidence="3" id="KW-1185">Reference proteome</keyword>
<dbReference type="EMBL" id="VTPC01090027">
    <property type="protein sequence ID" value="KAF2885145.1"/>
    <property type="molecule type" value="Genomic_DNA"/>
</dbReference>
<organism evidence="2 3">
    <name type="scientific">Ignelater luminosus</name>
    <name type="common">Cucubano</name>
    <name type="synonym">Pyrophorus luminosus</name>
    <dbReference type="NCBI Taxonomy" id="2038154"/>
    <lineage>
        <taxon>Eukaryota</taxon>
        <taxon>Metazoa</taxon>
        <taxon>Ecdysozoa</taxon>
        <taxon>Arthropoda</taxon>
        <taxon>Hexapoda</taxon>
        <taxon>Insecta</taxon>
        <taxon>Pterygota</taxon>
        <taxon>Neoptera</taxon>
        <taxon>Endopterygota</taxon>
        <taxon>Coleoptera</taxon>
        <taxon>Polyphaga</taxon>
        <taxon>Elateriformia</taxon>
        <taxon>Elateroidea</taxon>
        <taxon>Elateridae</taxon>
        <taxon>Agrypninae</taxon>
        <taxon>Pyrophorini</taxon>
        <taxon>Ignelater</taxon>
    </lineage>
</organism>
<proteinExistence type="predicted"/>
<protein>
    <submittedName>
        <fullName evidence="2">Uncharacterized protein</fullName>
    </submittedName>
</protein>
<evidence type="ECO:0000313" key="2">
    <source>
        <dbReference type="EMBL" id="KAF2885145.1"/>
    </source>
</evidence>
<name>A0A8K0CJN5_IGNLU</name>
<comment type="caution">
    <text evidence="2">The sequence shown here is derived from an EMBL/GenBank/DDBJ whole genome shotgun (WGS) entry which is preliminary data.</text>
</comment>
<reference evidence="2" key="1">
    <citation type="submission" date="2019-08" db="EMBL/GenBank/DDBJ databases">
        <title>The genome of the North American firefly Photinus pyralis.</title>
        <authorList>
            <consortium name="Photinus pyralis genome working group"/>
            <person name="Fallon T.R."/>
            <person name="Sander Lower S.E."/>
            <person name="Weng J.-K."/>
        </authorList>
    </citation>
    <scope>NUCLEOTIDE SEQUENCE</scope>
    <source>
        <strain evidence="2">TRF0915ILg1</strain>
        <tissue evidence="2">Whole body</tissue>
    </source>
</reference>
<accession>A0A8K0CJN5</accession>
<sequence length="185" mass="21430">MTQVRAVAATRRRAGYNTAIILRGHDKNGSGRNNEMLQGIIEITREQSDYKEGLKTIKQENQNMKKEIGNLYVKMEELEKDKKKKNLIIQGPDIEQIPNKNLKEEVEHFIEKNLNIKVALNTAGNLGKKRCLIQTENLSDKNEILKNKAKLKEVKEKIFIDADLTKKKREVQKYINTKNEGRKEK</sequence>
<dbReference type="OrthoDB" id="6782755at2759"/>
<gene>
    <name evidence="2" type="ORF">ILUMI_21021</name>
</gene>
<evidence type="ECO:0000313" key="3">
    <source>
        <dbReference type="Proteomes" id="UP000801492"/>
    </source>
</evidence>
<evidence type="ECO:0000256" key="1">
    <source>
        <dbReference type="SAM" id="Coils"/>
    </source>
</evidence>
<dbReference type="Proteomes" id="UP000801492">
    <property type="component" value="Unassembled WGS sequence"/>
</dbReference>